<gene>
    <name evidence="2" type="ORF">A3A74_00405</name>
</gene>
<feature type="transmembrane region" description="Helical" evidence="1">
    <location>
        <begin position="374"/>
        <end position="396"/>
    </location>
</feature>
<keyword evidence="1" id="KW-0812">Transmembrane</keyword>
<proteinExistence type="predicted"/>
<dbReference type="Proteomes" id="UP000179270">
    <property type="component" value="Unassembled WGS sequence"/>
</dbReference>
<feature type="transmembrane region" description="Helical" evidence="1">
    <location>
        <begin position="294"/>
        <end position="312"/>
    </location>
</feature>
<reference evidence="2 3" key="1">
    <citation type="journal article" date="2016" name="Nat. Commun.">
        <title>Thousands of microbial genomes shed light on interconnected biogeochemical processes in an aquifer system.</title>
        <authorList>
            <person name="Anantharaman K."/>
            <person name="Brown C.T."/>
            <person name="Hug L.A."/>
            <person name="Sharon I."/>
            <person name="Castelle C.J."/>
            <person name="Probst A.J."/>
            <person name="Thomas B.C."/>
            <person name="Singh A."/>
            <person name="Wilkins M.J."/>
            <person name="Karaoz U."/>
            <person name="Brodie E.L."/>
            <person name="Williams K.H."/>
            <person name="Hubbard S.S."/>
            <person name="Banfield J.F."/>
        </authorList>
    </citation>
    <scope>NUCLEOTIDE SEQUENCE [LARGE SCALE GENOMIC DNA]</scope>
</reference>
<evidence type="ECO:0000313" key="3">
    <source>
        <dbReference type="Proteomes" id="UP000179270"/>
    </source>
</evidence>
<feature type="transmembrane region" description="Helical" evidence="1">
    <location>
        <begin position="252"/>
        <end position="282"/>
    </location>
</feature>
<feature type="transmembrane region" description="Helical" evidence="1">
    <location>
        <begin position="448"/>
        <end position="466"/>
    </location>
</feature>
<dbReference type="EMBL" id="MGAF01000053">
    <property type="protein sequence ID" value="OGK39280.1"/>
    <property type="molecule type" value="Genomic_DNA"/>
</dbReference>
<feature type="transmembrane region" description="Helical" evidence="1">
    <location>
        <begin position="43"/>
        <end position="64"/>
    </location>
</feature>
<sequence>MGNRFEFISNSPEKIIFSVIASFFLNLFFIWVTVNVFQINNPILWLFTPILAVVLTYVLTRNYNFSQNKIPANHRFPYIIFFILLILVGFYFLEPVLRFPYSPIGIPNKDLHDGIASYINQYGSPPFKNRDSLESQFIPNSNNGLFLGYANAMHSFSAQLMKFGIFELHATWIAVVLGIMVASLALFLFARTMFKNPYHATIIAGLFGVSSYRIPYAIATSLPMFFSLTLVLPVLLIFLVSVHHYKNYFSAILPAVTLAALTASYSGTPFIAIGFIIVYLLYLWKSGYKKELSIAAKIILVAIPVLIFTLAFQDKFYWQNTFPTVIDFDPYEPSQLILPFDKPIYMLIYTFSLLVFTYQLVRKKHDHGPLSLKLTFLIINLALLGIIFFDLVFHYLNKVNSAEALINVERSGFFGGLNHQKFSRLALFQPFIFIFFFGQLVTLLKNRLYSSILLLSLLITVGVIKFDICRCNYLLYSSDSLYNFSEQAKPYTLLSDYRLILPAGLWPKEILDNLNKIKLVKESDEKVLLWDERDWSETAVAGWSSVYLKDRVLIPGDIGITNRLLDSRSLSYIVNNFKYILLIDPVGEKQQLFSQVTNWKNTAADNNVFLYQIE</sequence>
<comment type="caution">
    <text evidence="2">The sequence shown here is derived from an EMBL/GenBank/DDBJ whole genome shotgun (WGS) entry which is preliminary data.</text>
</comment>
<feature type="transmembrane region" description="Helical" evidence="1">
    <location>
        <begin position="216"/>
        <end position="240"/>
    </location>
</feature>
<organism evidence="2 3">
    <name type="scientific">Candidatus Roizmanbacteria bacterium RIFCSPLOWO2_01_FULL_35_13</name>
    <dbReference type="NCBI Taxonomy" id="1802055"/>
    <lineage>
        <taxon>Bacteria</taxon>
        <taxon>Candidatus Roizmaniibacteriota</taxon>
    </lineage>
</organism>
<protein>
    <submittedName>
        <fullName evidence="2">Uncharacterized protein</fullName>
    </submittedName>
</protein>
<feature type="transmembrane region" description="Helical" evidence="1">
    <location>
        <begin position="170"/>
        <end position="190"/>
    </location>
</feature>
<evidence type="ECO:0000313" key="2">
    <source>
        <dbReference type="EMBL" id="OGK39280.1"/>
    </source>
</evidence>
<dbReference type="STRING" id="1802055.A3A74_00405"/>
<feature type="transmembrane region" description="Helical" evidence="1">
    <location>
        <begin position="344"/>
        <end position="362"/>
    </location>
</feature>
<feature type="transmembrane region" description="Helical" evidence="1">
    <location>
        <begin position="76"/>
        <end position="93"/>
    </location>
</feature>
<accession>A0A1F7I7D2</accession>
<keyword evidence="1" id="KW-0472">Membrane</keyword>
<evidence type="ECO:0000256" key="1">
    <source>
        <dbReference type="SAM" id="Phobius"/>
    </source>
</evidence>
<name>A0A1F7I7D2_9BACT</name>
<feature type="transmembrane region" description="Helical" evidence="1">
    <location>
        <begin position="422"/>
        <end position="441"/>
    </location>
</feature>
<feature type="transmembrane region" description="Helical" evidence="1">
    <location>
        <begin position="15"/>
        <end position="37"/>
    </location>
</feature>
<dbReference type="AlphaFoldDB" id="A0A1F7I7D2"/>
<keyword evidence="1" id="KW-1133">Transmembrane helix</keyword>